<dbReference type="SUPFAM" id="SSF53271">
    <property type="entry name" value="PRTase-like"/>
    <property type="match status" value="2"/>
</dbReference>
<name>A0A2K2FE48_9CLOT</name>
<evidence type="ECO:0000256" key="3">
    <source>
        <dbReference type="ARBA" id="ARBA00022727"/>
    </source>
</evidence>
<dbReference type="Proteomes" id="UP000236151">
    <property type="component" value="Unassembled WGS sequence"/>
</dbReference>
<accession>A0A2K2FE48</accession>
<organism evidence="11 12">
    <name type="scientific">Clostridium thermosuccinogenes</name>
    <dbReference type="NCBI Taxonomy" id="84032"/>
    <lineage>
        <taxon>Bacteria</taxon>
        <taxon>Bacillati</taxon>
        <taxon>Bacillota</taxon>
        <taxon>Clostridia</taxon>
        <taxon>Eubacteriales</taxon>
        <taxon>Clostridiaceae</taxon>
        <taxon>Clostridium</taxon>
    </lineage>
</organism>
<evidence type="ECO:0000256" key="2">
    <source>
        <dbReference type="ARBA" id="ARBA00022679"/>
    </source>
</evidence>
<dbReference type="Pfam" id="PF13793">
    <property type="entry name" value="Pribosyltran_N"/>
    <property type="match status" value="1"/>
</dbReference>
<protein>
    <recommendedName>
        <fullName evidence="1">ribose-phosphate diphosphokinase</fullName>
        <ecNumber evidence="1">2.7.6.1</ecNumber>
    </recommendedName>
</protein>
<dbReference type="GO" id="GO:0006164">
    <property type="term" value="P:purine nucleotide biosynthetic process"/>
    <property type="evidence" value="ECO:0007669"/>
    <property type="project" value="TreeGrafter"/>
</dbReference>
<evidence type="ECO:0000256" key="4">
    <source>
        <dbReference type="ARBA" id="ARBA00022741"/>
    </source>
</evidence>
<dbReference type="GO" id="GO:0016301">
    <property type="term" value="F:kinase activity"/>
    <property type="evidence" value="ECO:0007669"/>
    <property type="project" value="UniProtKB-KW"/>
</dbReference>
<feature type="domain" description="Phosphoribosyltransferase" evidence="9">
    <location>
        <begin position="190"/>
        <end position="308"/>
    </location>
</feature>
<dbReference type="NCBIfam" id="TIGR01251">
    <property type="entry name" value="ribP_PPkin"/>
    <property type="match status" value="1"/>
</dbReference>
<dbReference type="PANTHER" id="PTHR10210">
    <property type="entry name" value="RIBOSE-PHOSPHATE DIPHOSPHOKINASE FAMILY MEMBER"/>
    <property type="match status" value="1"/>
</dbReference>
<dbReference type="Gene3D" id="3.40.50.2020">
    <property type="match status" value="2"/>
</dbReference>
<keyword evidence="5" id="KW-0418">Kinase</keyword>
<dbReference type="EMBL" id="NIOJ01000041">
    <property type="protein sequence ID" value="PNT97053.1"/>
    <property type="molecule type" value="Genomic_DNA"/>
</dbReference>
<evidence type="ECO:0000313" key="11">
    <source>
        <dbReference type="EMBL" id="PNT97053.1"/>
    </source>
</evidence>
<reference evidence="11 12" key="1">
    <citation type="submission" date="2017-06" db="EMBL/GenBank/DDBJ databases">
        <title>Investigating the central metabolism of Clostridium thermosuccinogenes.</title>
        <authorList>
            <person name="Koendjbiharie J.G."/>
            <person name="van Kranenburg R."/>
        </authorList>
    </citation>
    <scope>NUCLEOTIDE SEQUENCE [LARGE SCALE GENOMIC DNA]</scope>
    <source>
        <strain evidence="11 12">DSM 5806</strain>
    </source>
</reference>
<comment type="caution">
    <text evidence="11">The sequence shown here is derived from an EMBL/GenBank/DDBJ whole genome shotgun (WGS) entry which is preliminary data.</text>
</comment>
<dbReference type="GO" id="GO:0002189">
    <property type="term" value="C:ribose phosphate diphosphokinase complex"/>
    <property type="evidence" value="ECO:0007669"/>
    <property type="project" value="TreeGrafter"/>
</dbReference>
<evidence type="ECO:0000313" key="12">
    <source>
        <dbReference type="Proteomes" id="UP000236151"/>
    </source>
</evidence>
<dbReference type="InterPro" id="IPR000836">
    <property type="entry name" value="PRTase_dom"/>
</dbReference>
<dbReference type="OrthoDB" id="9777067at2"/>
<dbReference type="EC" id="2.7.6.1" evidence="1"/>
<dbReference type="GO" id="GO:0005737">
    <property type="term" value="C:cytoplasm"/>
    <property type="evidence" value="ECO:0007669"/>
    <property type="project" value="TreeGrafter"/>
</dbReference>
<dbReference type="KEGG" id="cthd:CDO33_04655"/>
<evidence type="ECO:0000259" key="9">
    <source>
        <dbReference type="Pfam" id="PF00156"/>
    </source>
</evidence>
<keyword evidence="12" id="KW-1185">Reference proteome</keyword>
<dbReference type="InterPro" id="IPR029099">
    <property type="entry name" value="Pribosyltran_N"/>
</dbReference>
<evidence type="ECO:0000256" key="7">
    <source>
        <dbReference type="ARBA" id="ARBA00049535"/>
    </source>
</evidence>
<evidence type="ECO:0000256" key="5">
    <source>
        <dbReference type="ARBA" id="ARBA00022777"/>
    </source>
</evidence>
<dbReference type="AlphaFoldDB" id="A0A2K2FE48"/>
<keyword evidence="3 8" id="KW-0545">Nucleotide biosynthesis</keyword>
<dbReference type="InterPro" id="IPR029057">
    <property type="entry name" value="PRTase-like"/>
</dbReference>
<dbReference type="GO" id="GO:0004749">
    <property type="term" value="F:ribose phosphate diphosphokinase activity"/>
    <property type="evidence" value="ECO:0007669"/>
    <property type="project" value="UniProtKB-EC"/>
</dbReference>
<dbReference type="PANTHER" id="PTHR10210:SF32">
    <property type="entry name" value="RIBOSE-PHOSPHATE PYROPHOSPHOKINASE 2"/>
    <property type="match status" value="1"/>
</dbReference>
<dbReference type="Pfam" id="PF00156">
    <property type="entry name" value="Pribosyltran"/>
    <property type="match status" value="1"/>
</dbReference>
<dbReference type="GO" id="GO:0005524">
    <property type="term" value="F:ATP binding"/>
    <property type="evidence" value="ECO:0007669"/>
    <property type="project" value="UniProtKB-KW"/>
</dbReference>
<dbReference type="InterPro" id="IPR005946">
    <property type="entry name" value="Rib-P_diPkinase"/>
</dbReference>
<evidence type="ECO:0000256" key="1">
    <source>
        <dbReference type="ARBA" id="ARBA00013247"/>
    </source>
</evidence>
<dbReference type="CDD" id="cd06223">
    <property type="entry name" value="PRTases_typeI"/>
    <property type="match status" value="1"/>
</dbReference>
<evidence type="ECO:0000256" key="6">
    <source>
        <dbReference type="ARBA" id="ARBA00022840"/>
    </source>
</evidence>
<keyword evidence="4" id="KW-0547">Nucleotide-binding</keyword>
<evidence type="ECO:0000259" key="10">
    <source>
        <dbReference type="Pfam" id="PF13793"/>
    </source>
</evidence>
<evidence type="ECO:0000256" key="8">
    <source>
        <dbReference type="RuleBase" id="RU004324"/>
    </source>
</evidence>
<gene>
    <name evidence="11" type="ORF">CDQ84_13980</name>
</gene>
<comment type="catalytic activity">
    <reaction evidence="7">
        <text>D-ribose 5-phosphate + ATP = 5-phospho-alpha-D-ribose 1-diphosphate + AMP + H(+)</text>
        <dbReference type="Rhea" id="RHEA:15609"/>
        <dbReference type="ChEBI" id="CHEBI:15378"/>
        <dbReference type="ChEBI" id="CHEBI:30616"/>
        <dbReference type="ChEBI" id="CHEBI:58017"/>
        <dbReference type="ChEBI" id="CHEBI:78346"/>
        <dbReference type="ChEBI" id="CHEBI:456215"/>
        <dbReference type="EC" id="2.7.6.1"/>
    </reaction>
</comment>
<feature type="domain" description="Ribose-phosphate pyrophosphokinase N-terminal" evidence="10">
    <location>
        <begin position="18"/>
        <end position="166"/>
    </location>
</feature>
<dbReference type="NCBIfam" id="NF005299">
    <property type="entry name" value="PRK06827.1"/>
    <property type="match status" value="1"/>
</dbReference>
<dbReference type="RefSeq" id="WP_103082380.1">
    <property type="nucleotide sequence ID" value="NZ_CP021850.1"/>
</dbReference>
<keyword evidence="2 11" id="KW-0808">Transferase</keyword>
<proteinExistence type="inferred from homology"/>
<comment type="similarity">
    <text evidence="8">Belongs to the ribose-phosphate pyrophosphokinase family.</text>
</comment>
<dbReference type="GO" id="GO:0000287">
    <property type="term" value="F:magnesium ion binding"/>
    <property type="evidence" value="ECO:0007669"/>
    <property type="project" value="InterPro"/>
</dbReference>
<keyword evidence="6" id="KW-0067">ATP-binding</keyword>
<dbReference type="GO" id="GO:0006015">
    <property type="term" value="P:5-phosphoribose 1-diphosphate biosynthetic process"/>
    <property type="evidence" value="ECO:0007669"/>
    <property type="project" value="TreeGrafter"/>
</dbReference>
<sequence length="389" mass="44200">MEYEENQVPSIPVGPLGIISMKSSEELGDLVNKHLTEYRKSIPECRFDHLLYPGYKRDSYLISVDCPRFSSGEGKAVIKESIRGYDLYILCDVGNYSCKYKMFGMENSMSPDDHFQDIKRIISAIGGKARRVNVIMPLLYQGRQHKRVSRESLDCAVALQELERLGVENILTFDAHDPRVQNAIPIKGFENIQPAYQIIKALLNSEKDLEISKSKMMVVSPDEGGINRNIYYANILGLDLGLFYKRRDLSRIVNGKNPIIAHEFLGDSVEGKDVLIVDDIISSGDSMLDIAMELKQRKANRIYMAVTFGLFTEGIEKFNEFYRNGIITKVFSTNLTYRSEALKKAPWYVEVDVSKFIALLIDTLNHDHSLSALLDPSTKIRALLEEHKK</sequence>